<sequence>MKTKIITTKDHASDTKTLLLCSGIPVTERPLDDREHPTGDYCNRPVQVEQEIIAVWAEHVEGNGGAFVRLMCLALDKTEKE</sequence>
<evidence type="ECO:0000313" key="1">
    <source>
        <dbReference type="EMBL" id="MEY8773211.1"/>
    </source>
</evidence>
<comment type="caution">
    <text evidence="1">The sequence shown here is derived from an EMBL/GenBank/DDBJ whole genome shotgun (WGS) entry which is preliminary data.</text>
</comment>
<dbReference type="EMBL" id="JBGFFX010000019">
    <property type="protein sequence ID" value="MEY8773211.1"/>
    <property type="molecule type" value="Genomic_DNA"/>
</dbReference>
<accession>A0ABV4EE61</accession>
<protein>
    <submittedName>
        <fullName evidence="1">Uncharacterized protein</fullName>
    </submittedName>
</protein>
<organism evidence="1 2">
    <name type="scientific">Erwinia aeris</name>
    <dbReference type="NCBI Taxonomy" id="3239803"/>
    <lineage>
        <taxon>Bacteria</taxon>
        <taxon>Pseudomonadati</taxon>
        <taxon>Pseudomonadota</taxon>
        <taxon>Gammaproteobacteria</taxon>
        <taxon>Enterobacterales</taxon>
        <taxon>Erwiniaceae</taxon>
        <taxon>Erwinia</taxon>
    </lineage>
</organism>
<reference evidence="1 2" key="1">
    <citation type="submission" date="2024-07" db="EMBL/GenBank/DDBJ databases">
        <authorList>
            <person name="Hebao G."/>
        </authorList>
    </citation>
    <scope>NUCLEOTIDE SEQUENCE [LARGE SCALE GENOMIC DNA]</scope>
    <source>
        <strain evidence="1 2">ACCC 02193</strain>
    </source>
</reference>
<name>A0ABV4EE61_9GAMM</name>
<evidence type="ECO:0000313" key="2">
    <source>
        <dbReference type="Proteomes" id="UP001565243"/>
    </source>
</evidence>
<dbReference type="Proteomes" id="UP001565243">
    <property type="component" value="Unassembled WGS sequence"/>
</dbReference>
<proteinExistence type="predicted"/>
<dbReference type="RefSeq" id="WP_369896857.1">
    <property type="nucleotide sequence ID" value="NZ_JBGFFX010000019.1"/>
</dbReference>
<gene>
    <name evidence="1" type="ORF">AB6T85_22665</name>
</gene>
<keyword evidence="2" id="KW-1185">Reference proteome</keyword>